<dbReference type="Proteomes" id="UP000299102">
    <property type="component" value="Unassembled WGS sequence"/>
</dbReference>
<proteinExistence type="predicted"/>
<reference evidence="2 3" key="1">
    <citation type="journal article" date="2019" name="Commun. Biol.">
        <title>The bagworm genome reveals a unique fibroin gene that provides high tensile strength.</title>
        <authorList>
            <person name="Kono N."/>
            <person name="Nakamura H."/>
            <person name="Ohtoshi R."/>
            <person name="Tomita M."/>
            <person name="Numata K."/>
            <person name="Arakawa K."/>
        </authorList>
    </citation>
    <scope>NUCLEOTIDE SEQUENCE [LARGE SCALE GENOMIC DNA]</scope>
</reference>
<feature type="region of interest" description="Disordered" evidence="1">
    <location>
        <begin position="307"/>
        <end position="327"/>
    </location>
</feature>
<feature type="compositionally biased region" description="Basic residues" evidence="1">
    <location>
        <begin position="316"/>
        <end position="325"/>
    </location>
</feature>
<keyword evidence="3" id="KW-1185">Reference proteome</keyword>
<dbReference type="EMBL" id="BGZK01000553">
    <property type="protein sequence ID" value="GBP49855.1"/>
    <property type="molecule type" value="Genomic_DNA"/>
</dbReference>
<protein>
    <submittedName>
        <fullName evidence="2">Uncharacterized protein</fullName>
    </submittedName>
</protein>
<comment type="caution">
    <text evidence="2">The sequence shown here is derived from an EMBL/GenBank/DDBJ whole genome shotgun (WGS) entry which is preliminary data.</text>
</comment>
<feature type="region of interest" description="Disordered" evidence="1">
    <location>
        <begin position="69"/>
        <end position="142"/>
    </location>
</feature>
<evidence type="ECO:0000313" key="3">
    <source>
        <dbReference type="Proteomes" id="UP000299102"/>
    </source>
</evidence>
<dbReference type="AlphaFoldDB" id="A0A4C1WIC4"/>
<name>A0A4C1WIC4_EUMVA</name>
<sequence length="429" mass="47873">MLCAARGRGGPPLHHDDASAYWALVTRKLSDSTTVRFTNRLCYSLDSRESSFIQEGAPATFKRAVETNPRVHRLRRGRSERTKPRTGSPDRGRPHVSGERRTVSRGCPRETRATSKRSGAAGRRATELPTERGTILHPTSTEPTVDPVMQGHFYISALVSACPSVTAYLSRILWEIYALSARRYVLEIVINEEEFIKKSRVFAVRFCIDHLNEITTWPILLTLQLRSTLSCSHARTCPVPCVRSSLSTAEAANISNSTNLELEITILETPSIRSPLILSSYAAQQHSLRAACARAGAAPARAYAAHTPATGMGRGGRARRTRRPRVTSPGRAFALYHSHSSRRPYRHGRRPQLLDTAFLVIVTDILKGTSWRPRARPGRRRPFEQKFDKMRYGSNLGVHNSRRENIRLESVTRTAARVVRPRAGAVGRA</sequence>
<evidence type="ECO:0000313" key="2">
    <source>
        <dbReference type="EMBL" id="GBP49855.1"/>
    </source>
</evidence>
<organism evidence="2 3">
    <name type="scientific">Eumeta variegata</name>
    <name type="common">Bagworm moth</name>
    <name type="synonym">Eumeta japonica</name>
    <dbReference type="NCBI Taxonomy" id="151549"/>
    <lineage>
        <taxon>Eukaryota</taxon>
        <taxon>Metazoa</taxon>
        <taxon>Ecdysozoa</taxon>
        <taxon>Arthropoda</taxon>
        <taxon>Hexapoda</taxon>
        <taxon>Insecta</taxon>
        <taxon>Pterygota</taxon>
        <taxon>Neoptera</taxon>
        <taxon>Endopterygota</taxon>
        <taxon>Lepidoptera</taxon>
        <taxon>Glossata</taxon>
        <taxon>Ditrysia</taxon>
        <taxon>Tineoidea</taxon>
        <taxon>Psychidae</taxon>
        <taxon>Oiketicinae</taxon>
        <taxon>Eumeta</taxon>
    </lineage>
</organism>
<feature type="compositionally biased region" description="Basic and acidic residues" evidence="1">
    <location>
        <begin position="77"/>
        <end position="113"/>
    </location>
</feature>
<evidence type="ECO:0000256" key="1">
    <source>
        <dbReference type="SAM" id="MobiDB-lite"/>
    </source>
</evidence>
<accession>A0A4C1WIC4</accession>
<gene>
    <name evidence="2" type="ORF">EVAR_83804_1</name>
</gene>